<evidence type="ECO:0000259" key="4">
    <source>
        <dbReference type="PROSITE" id="PS50102"/>
    </source>
</evidence>
<dbReference type="PANTHER" id="PTHR48033">
    <property type="entry name" value="RNA-BINDING (RRM/RBD/RNP MOTIFS) FAMILY PROTEIN"/>
    <property type="match status" value="1"/>
</dbReference>
<comment type="subcellular location">
    <subcellularLocation>
        <location evidence="1">Nucleus</location>
    </subcellularLocation>
</comment>
<evidence type="ECO:0000256" key="1">
    <source>
        <dbReference type="ARBA" id="ARBA00004123"/>
    </source>
</evidence>
<dbReference type="Proteomes" id="UP000694387">
    <property type="component" value="Chromosome 8"/>
</dbReference>
<dbReference type="GO" id="GO:0010468">
    <property type="term" value="P:regulation of gene expression"/>
    <property type="evidence" value="ECO:0007669"/>
    <property type="project" value="TreeGrafter"/>
</dbReference>
<dbReference type="InterPro" id="IPR000504">
    <property type="entry name" value="RRM_dom"/>
</dbReference>
<dbReference type="InterPro" id="IPR035979">
    <property type="entry name" value="RBD_domain_sf"/>
</dbReference>
<dbReference type="GeneTree" id="ENSGT00940000154426"/>
<proteinExistence type="predicted"/>
<dbReference type="Gene3D" id="3.30.70.330">
    <property type="match status" value="2"/>
</dbReference>
<dbReference type="Pfam" id="PF00076">
    <property type="entry name" value="RRM_1"/>
    <property type="match status" value="2"/>
</dbReference>
<reference evidence="5" key="3">
    <citation type="submission" date="2025-09" db="UniProtKB">
        <authorList>
            <consortium name="Ensembl"/>
        </authorList>
    </citation>
    <scope>IDENTIFICATION</scope>
</reference>
<sequence length="383" mass="43597">MRNANDCQKNPLYFILTLAQIWNNATTSILSNVILEKLINTVWYIHTMEYHSTIKQNETLKHATTWTILENTGLSERRGTHQQGTEFLLGSKLNQMDQYLEGFRIEATRNQQDGSKMFIGGLSGNVSKQGLLDYLSQFGEVVDFIIKIHPGTGLPRGFGFVLFKDSATVEKVLQVKEHKLDGKTIQLRRAKAVVSRFPPKKVFVGGLNPRLSEERIRQYFGTFGVIQDIKLPVNSRTNERRAFCFITYADEKAVRKLLETRYHRIGSRRCEVKIAFPKEYKRLQQLGGRDALFARLSSSRDGRGVRADPSASCNQGFNFSDQIYGNFQHAYTNQPIFNSYGGEYLLGYNYGTHAFGTTFTNYTVQINEAAPFGPGYQGIYQPF</sequence>
<keyword evidence="2" id="KW-0539">Nucleus</keyword>
<keyword evidence="6" id="KW-1185">Reference proteome</keyword>
<dbReference type="Ensembl" id="ENSEAST00005020407.2">
    <property type="protein sequence ID" value="ENSEASP00005018806.2"/>
    <property type="gene ID" value="ENSEASG00005012961.2"/>
</dbReference>
<evidence type="ECO:0000256" key="2">
    <source>
        <dbReference type="ARBA" id="ARBA00023242"/>
    </source>
</evidence>
<dbReference type="GO" id="GO:0034046">
    <property type="term" value="F:poly(G) binding"/>
    <property type="evidence" value="ECO:0007669"/>
    <property type="project" value="TreeGrafter"/>
</dbReference>
<protein>
    <recommendedName>
        <fullName evidence="4">RRM domain-containing protein</fullName>
    </recommendedName>
</protein>
<evidence type="ECO:0000256" key="3">
    <source>
        <dbReference type="PROSITE-ProRule" id="PRU00176"/>
    </source>
</evidence>
<dbReference type="PROSITE" id="PS50102">
    <property type="entry name" value="RRM"/>
    <property type="match status" value="2"/>
</dbReference>
<name>A0A8C4LZ98_EQUAS</name>
<reference evidence="5 6" key="1">
    <citation type="journal article" date="2020" name="Nat. Commun.">
        <title>Donkey genomes provide new insights into domestication and selection for coat color.</title>
        <authorList>
            <person name="Wang"/>
            <person name="C."/>
            <person name="Li"/>
            <person name="H."/>
            <person name="Guo"/>
            <person name="Y."/>
            <person name="Huang"/>
            <person name="J."/>
            <person name="Sun"/>
            <person name="Y."/>
            <person name="Min"/>
            <person name="J."/>
            <person name="Wang"/>
            <person name="J."/>
            <person name="Fang"/>
            <person name="X."/>
            <person name="Zhao"/>
            <person name="Z."/>
            <person name="Wang"/>
            <person name="S."/>
            <person name="Zhang"/>
            <person name="Y."/>
            <person name="Liu"/>
            <person name="Q."/>
            <person name="Jiang"/>
            <person name="Q."/>
            <person name="Wang"/>
            <person name="X."/>
            <person name="Guo"/>
            <person name="Y."/>
            <person name="Yang"/>
            <person name="C."/>
            <person name="Wang"/>
            <person name="Y."/>
            <person name="Tian"/>
            <person name="F."/>
            <person name="Zhuang"/>
            <person name="G."/>
            <person name="Fan"/>
            <person name="Y."/>
            <person name="Gao"/>
            <person name="Q."/>
            <person name="Li"/>
            <person name="Y."/>
            <person name="Ju"/>
            <person name="Z."/>
            <person name="Li"/>
            <person name="J."/>
            <person name="Li"/>
            <person name="R."/>
            <person name="Hou"/>
            <person name="M."/>
            <person name="Yang"/>
            <person name="G."/>
            <person name="Liu"/>
            <person name="G."/>
            <person name="Liu"/>
            <person name="W."/>
            <person name="Guo"/>
            <person name="J."/>
            <person name="Pan"/>
            <person name="S."/>
            <person name="Fan"/>
            <person name="G."/>
            <person name="Zhang"/>
            <person name="W."/>
            <person name="Zhang"/>
            <person name="R."/>
            <person name="Yu"/>
            <person name="J."/>
            <person name="Zhang"/>
            <person name="X."/>
            <person name="Yin"/>
            <person name="Q."/>
            <person name="Ji"/>
            <person name="C."/>
            <person name="Jin"/>
            <person name="Y."/>
            <person name="Yue"/>
            <person name="G."/>
            <person name="Liu"/>
            <person name="M."/>
            <person name="Xu"/>
            <person name="J."/>
            <person name="Liu"/>
            <person name="S."/>
            <person name="Jordana"/>
            <person name="J."/>
            <person name="Noce"/>
            <person name="A."/>
            <person name="Amills"/>
            <person name="M."/>
            <person name="Wu"/>
            <person name="D.D."/>
            <person name="Li"/>
            <person name="S."/>
            <person name="Zhou"/>
            <person name="X. and Zhong"/>
            <person name="J."/>
        </authorList>
    </citation>
    <scope>NUCLEOTIDE SEQUENCE [LARGE SCALE GENOMIC DNA]</scope>
</reference>
<feature type="domain" description="RRM" evidence="4">
    <location>
        <begin position="200"/>
        <end position="312"/>
    </location>
</feature>
<accession>A0A8C4LZ98</accession>
<evidence type="ECO:0000313" key="6">
    <source>
        <dbReference type="Proteomes" id="UP000694387"/>
    </source>
</evidence>
<feature type="domain" description="RRM" evidence="4">
    <location>
        <begin position="115"/>
        <end position="192"/>
    </location>
</feature>
<evidence type="ECO:0000313" key="5">
    <source>
        <dbReference type="Ensembl" id="ENSEASP00005018806.2"/>
    </source>
</evidence>
<dbReference type="InterPro" id="IPR012677">
    <property type="entry name" value="Nucleotide-bd_a/b_plait_sf"/>
</dbReference>
<dbReference type="SUPFAM" id="SSF54928">
    <property type="entry name" value="RNA-binding domain, RBD"/>
    <property type="match status" value="2"/>
</dbReference>
<organism evidence="5 6">
    <name type="scientific">Equus asinus</name>
    <name type="common">Donkey</name>
    <name type="synonym">Equus africanus asinus</name>
    <dbReference type="NCBI Taxonomy" id="9793"/>
    <lineage>
        <taxon>Eukaryota</taxon>
        <taxon>Metazoa</taxon>
        <taxon>Chordata</taxon>
        <taxon>Craniata</taxon>
        <taxon>Vertebrata</taxon>
        <taxon>Euteleostomi</taxon>
        <taxon>Mammalia</taxon>
        <taxon>Eutheria</taxon>
        <taxon>Laurasiatheria</taxon>
        <taxon>Perissodactyla</taxon>
        <taxon>Equidae</taxon>
        <taxon>Equus</taxon>
    </lineage>
</organism>
<keyword evidence="3" id="KW-0694">RNA-binding</keyword>
<dbReference type="PANTHER" id="PTHR48033:SF14">
    <property type="entry name" value="MCG53108"/>
    <property type="match status" value="1"/>
</dbReference>
<dbReference type="SMART" id="SM00360">
    <property type="entry name" value="RRM"/>
    <property type="match status" value="2"/>
</dbReference>
<dbReference type="GO" id="GO:0005654">
    <property type="term" value="C:nucleoplasm"/>
    <property type="evidence" value="ECO:0007669"/>
    <property type="project" value="TreeGrafter"/>
</dbReference>
<dbReference type="AlphaFoldDB" id="A0A8C4LZ98"/>
<reference evidence="5" key="2">
    <citation type="submission" date="2025-08" db="UniProtKB">
        <authorList>
            <consortium name="Ensembl"/>
        </authorList>
    </citation>
    <scope>IDENTIFICATION</scope>
</reference>
<dbReference type="GO" id="GO:0008143">
    <property type="term" value="F:poly(A) binding"/>
    <property type="evidence" value="ECO:0007669"/>
    <property type="project" value="TreeGrafter"/>
</dbReference>
<dbReference type="GO" id="GO:0000785">
    <property type="term" value="C:chromatin"/>
    <property type="evidence" value="ECO:0007669"/>
    <property type="project" value="TreeGrafter"/>
</dbReference>